<evidence type="ECO:0000313" key="4">
    <source>
        <dbReference type="Proteomes" id="UP000516645"/>
    </source>
</evidence>
<feature type="compositionally biased region" description="Acidic residues" evidence="1">
    <location>
        <begin position="426"/>
        <end position="445"/>
    </location>
</feature>
<organism evidence="3 4">
    <name type="scientific">Gordonia phage Clown</name>
    <dbReference type="NCBI Taxonomy" id="2759393"/>
    <lineage>
        <taxon>Viruses</taxon>
        <taxon>Duplodnaviria</taxon>
        <taxon>Heunggongvirae</taxon>
        <taxon>Uroviricota</taxon>
        <taxon>Caudoviricetes</taxon>
        <taxon>Stackebrandtviridae</taxon>
        <taxon>Frickvirinae</taxon>
        <taxon>Clownvirus</taxon>
        <taxon>Clownvirus clown</taxon>
    </lineage>
</organism>
<dbReference type="Proteomes" id="UP000516645">
    <property type="component" value="Segment"/>
</dbReference>
<dbReference type="GeneID" id="65128348"/>
<feature type="compositionally biased region" description="Basic and acidic residues" evidence="1">
    <location>
        <begin position="324"/>
        <end position="338"/>
    </location>
</feature>
<feature type="region of interest" description="Disordered" evidence="1">
    <location>
        <begin position="299"/>
        <end position="381"/>
    </location>
</feature>
<evidence type="ECO:0000256" key="1">
    <source>
        <dbReference type="SAM" id="MobiDB-lite"/>
    </source>
</evidence>
<dbReference type="Pfam" id="PF04233">
    <property type="entry name" value="Phage_Mu_F"/>
    <property type="match status" value="1"/>
</dbReference>
<keyword evidence="4" id="KW-1185">Reference proteome</keyword>
<proteinExistence type="predicted"/>
<feature type="region of interest" description="Disordered" evidence="1">
    <location>
        <begin position="419"/>
        <end position="447"/>
    </location>
</feature>
<dbReference type="RefSeq" id="YP_010110058.1">
    <property type="nucleotide sequence ID" value="NC_055867.1"/>
</dbReference>
<accession>A0A7L7SIA9</accession>
<evidence type="ECO:0000313" key="3">
    <source>
        <dbReference type="EMBL" id="QOC56016.1"/>
    </source>
</evidence>
<dbReference type="InterPro" id="IPR006528">
    <property type="entry name" value="Phage_head_morphogenesis_dom"/>
</dbReference>
<sequence length="467" mass="53496">MLLRAERRIDAAILAAISEWLTAFRFHLLRELGVGDIRAAAYPHHPYSVDAAAQASYGEWRRQLDRQVLPSVSIEFGEAFQQARMRDPLNSYRYQQAYLETVSDRLRIWPEGAFEDIRPELMEALAEAEDIDAIRDRIGRVLNIDARTRAVRAAIHEVEQRLDDPDIDSNTRRVLRARRRDLWNEHDDSLGEWQWKARRIARTEAHGAVEYGKFAAAQARAALDPDIRMWKRWLSTEDSRVRATHRVADGQVVPLDERFRVGGFLLLRPGDPITIAPHETIGCRCTALYYSDDELQNELQGPDGSLGEIRPGGVRIGPDDPDEADRVIAEVADAEKLSRPPRLGQRGEDRGQPAPPAPEDVELTDEREQLPPADRPPVERRRIDTIHWRRLSDDQLLDEMQRANDLGDEDLWAAADREWERRHTTDDDEEPPILPDEDSGDEISAEDQAIMDWLAAEDEWRLDHPDG</sequence>
<dbReference type="KEGG" id="vg:65128348"/>
<protein>
    <submittedName>
        <fullName evidence="3">MuF-like minor capsid protein</fullName>
    </submittedName>
</protein>
<reference evidence="3 4" key="1">
    <citation type="submission" date="2020-07" db="EMBL/GenBank/DDBJ databases">
        <authorList>
            <person name="Bortz R.L."/>
            <person name="Bai C."/>
            <person name="Brody A."/>
            <person name="Douse D."/>
            <person name="Feder N.M."/>
            <person name="Fischer E."/>
            <person name="Kim I."/>
            <person name="Kornbau S."/>
            <person name="Malek C.E."/>
            <person name="Menendez J.A."/>
            <person name="Moore R.J."/>
            <person name="Pinkovsky V.I."/>
            <person name="Raghavan D."/>
            <person name="Reznik A.S."/>
            <person name="Sciarra A.R."/>
            <person name="Starinsky S.F."/>
            <person name="Vaughan O."/>
            <person name="Walker S.E."/>
            <person name="Wiemann J."/>
            <person name="Butela K.A."/>
            <person name="Garlena R.A."/>
            <person name="Russell D.A."/>
            <person name="Pope W.H."/>
            <person name="Jacobs-Sera D."/>
            <person name="Hatfull G.F."/>
        </authorList>
    </citation>
    <scope>NUCLEOTIDE SEQUENCE [LARGE SCALE GENOMIC DNA]</scope>
</reference>
<dbReference type="EMBL" id="MT771343">
    <property type="protein sequence ID" value="QOC56016.1"/>
    <property type="molecule type" value="Genomic_DNA"/>
</dbReference>
<feature type="domain" description="Phage head morphogenesis" evidence="2">
    <location>
        <begin position="196"/>
        <end position="287"/>
    </location>
</feature>
<gene>
    <name evidence="3" type="primary">18</name>
    <name evidence="3" type="ORF">SEA_CLOWN_18</name>
</gene>
<name>A0A7L7SIA9_9CAUD</name>
<evidence type="ECO:0000259" key="2">
    <source>
        <dbReference type="Pfam" id="PF04233"/>
    </source>
</evidence>